<dbReference type="SMART" id="SM00360">
    <property type="entry name" value="RRM"/>
    <property type="match status" value="1"/>
</dbReference>
<dbReference type="Pfam" id="PF00076">
    <property type="entry name" value="RRM_1"/>
    <property type="match status" value="1"/>
</dbReference>
<evidence type="ECO:0000313" key="6">
    <source>
        <dbReference type="Proteomes" id="UP001562425"/>
    </source>
</evidence>
<comment type="caution">
    <text evidence="5">The sequence shown here is derived from an EMBL/GenBank/DDBJ whole genome shotgun (WGS) entry which is preliminary data.</text>
</comment>
<dbReference type="GO" id="GO:0003723">
    <property type="term" value="F:RNA binding"/>
    <property type="evidence" value="ECO:0007669"/>
    <property type="project" value="UniProtKB-UniRule"/>
</dbReference>
<dbReference type="Proteomes" id="UP001562425">
    <property type="component" value="Unassembled WGS sequence"/>
</dbReference>
<gene>
    <name evidence="5" type="ORF">pipiens_015450</name>
</gene>
<dbReference type="InterPro" id="IPR000504">
    <property type="entry name" value="RRM_dom"/>
</dbReference>
<evidence type="ECO:0000256" key="1">
    <source>
        <dbReference type="ARBA" id="ARBA00022884"/>
    </source>
</evidence>
<feature type="domain" description="RRM" evidence="4">
    <location>
        <begin position="137"/>
        <end position="197"/>
    </location>
</feature>
<evidence type="ECO:0000256" key="2">
    <source>
        <dbReference type="PROSITE-ProRule" id="PRU00176"/>
    </source>
</evidence>
<keyword evidence="6" id="KW-1185">Reference proteome</keyword>
<evidence type="ECO:0000259" key="4">
    <source>
        <dbReference type="PROSITE" id="PS50102"/>
    </source>
</evidence>
<dbReference type="SUPFAM" id="SSF54928">
    <property type="entry name" value="RNA-binding domain, RBD"/>
    <property type="match status" value="1"/>
</dbReference>
<dbReference type="Gene3D" id="3.30.70.330">
    <property type="match status" value="1"/>
</dbReference>
<proteinExistence type="predicted"/>
<sequence length="254" mass="28205">MEVLHKYGADALRLYLINSLVERAEDLRYKKDGVKDIIKDVCRTLIGSRRRTRLFIDMTLDFVFASVRFSFCCSRIFSWPRMARLDGLILATFTDDGLMRMTALTAGIRRGAPSRGREAPAPVASPAAAKTKAPKESTMGKVLTVTVLRLVMDKETGRSKGFGYVQYVEADDAAKAMAQMNGHLVEGQKLEVTMAHLAGALTLWNSEIYPDRTAPGWCWPPTRQSVVAREELPGRDVRLVAQGQVIVTLGRASR</sequence>
<keyword evidence="1 2" id="KW-0694">RNA-binding</keyword>
<dbReference type="InterPro" id="IPR012677">
    <property type="entry name" value="Nucleotide-bd_a/b_plait_sf"/>
</dbReference>
<organism evidence="5 6">
    <name type="scientific">Culex pipiens pipiens</name>
    <name type="common">Northern house mosquito</name>
    <dbReference type="NCBI Taxonomy" id="38569"/>
    <lineage>
        <taxon>Eukaryota</taxon>
        <taxon>Metazoa</taxon>
        <taxon>Ecdysozoa</taxon>
        <taxon>Arthropoda</taxon>
        <taxon>Hexapoda</taxon>
        <taxon>Insecta</taxon>
        <taxon>Pterygota</taxon>
        <taxon>Neoptera</taxon>
        <taxon>Endopterygota</taxon>
        <taxon>Diptera</taxon>
        <taxon>Nematocera</taxon>
        <taxon>Culicoidea</taxon>
        <taxon>Culicidae</taxon>
        <taxon>Culicinae</taxon>
        <taxon>Culicini</taxon>
        <taxon>Culex</taxon>
        <taxon>Culex</taxon>
    </lineage>
</organism>
<reference evidence="5 6" key="1">
    <citation type="submission" date="2024-05" db="EMBL/GenBank/DDBJ databases">
        <title>Culex pipiens pipiens assembly and annotation.</title>
        <authorList>
            <person name="Alout H."/>
            <person name="Durand T."/>
        </authorList>
    </citation>
    <scope>NUCLEOTIDE SEQUENCE [LARGE SCALE GENOMIC DNA]</scope>
    <source>
        <strain evidence="5">HA-2024</strain>
        <tissue evidence="5">Whole body</tissue>
    </source>
</reference>
<dbReference type="EMBL" id="JBEHCU010010190">
    <property type="protein sequence ID" value="KAL1378646.1"/>
    <property type="molecule type" value="Genomic_DNA"/>
</dbReference>
<dbReference type="InterPro" id="IPR052462">
    <property type="entry name" value="SLIRP/GR-RBP-like"/>
</dbReference>
<protein>
    <recommendedName>
        <fullName evidence="4">RRM domain-containing protein</fullName>
    </recommendedName>
</protein>
<feature type="compositionally biased region" description="Low complexity" evidence="3">
    <location>
        <begin position="119"/>
        <end position="131"/>
    </location>
</feature>
<dbReference type="PANTHER" id="PTHR48027">
    <property type="entry name" value="HETEROGENEOUS NUCLEAR RIBONUCLEOPROTEIN 87F-RELATED"/>
    <property type="match status" value="1"/>
</dbReference>
<evidence type="ECO:0000256" key="3">
    <source>
        <dbReference type="SAM" id="MobiDB-lite"/>
    </source>
</evidence>
<feature type="region of interest" description="Disordered" evidence="3">
    <location>
        <begin position="111"/>
        <end position="131"/>
    </location>
</feature>
<dbReference type="InterPro" id="IPR035979">
    <property type="entry name" value="RBD_domain_sf"/>
</dbReference>
<accession>A0ABD1CQK1</accession>
<dbReference type="PROSITE" id="PS50102">
    <property type="entry name" value="RRM"/>
    <property type="match status" value="1"/>
</dbReference>
<name>A0ABD1CQK1_CULPP</name>
<evidence type="ECO:0000313" key="5">
    <source>
        <dbReference type="EMBL" id="KAL1378646.1"/>
    </source>
</evidence>
<dbReference type="AlphaFoldDB" id="A0ABD1CQK1"/>